<protein>
    <submittedName>
        <fullName evidence="5">Helix-turn-helix domain-containing protein</fullName>
    </submittedName>
</protein>
<dbReference type="InterPro" id="IPR003313">
    <property type="entry name" value="AraC-bd"/>
</dbReference>
<dbReference type="InterPro" id="IPR020449">
    <property type="entry name" value="Tscrpt_reg_AraC-type_HTH"/>
</dbReference>
<dbReference type="SMART" id="SM00342">
    <property type="entry name" value="HTH_ARAC"/>
    <property type="match status" value="1"/>
</dbReference>
<comment type="caution">
    <text evidence="5">The sequence shown here is derived from an EMBL/GenBank/DDBJ whole genome shotgun (WGS) entry which is preliminary data.</text>
</comment>
<keyword evidence="1" id="KW-0805">Transcription regulation</keyword>
<dbReference type="PRINTS" id="PR00032">
    <property type="entry name" value="HTHARAC"/>
</dbReference>
<dbReference type="GO" id="GO:0043565">
    <property type="term" value="F:sequence-specific DNA binding"/>
    <property type="evidence" value="ECO:0007669"/>
    <property type="project" value="InterPro"/>
</dbReference>
<dbReference type="Gene3D" id="1.10.10.60">
    <property type="entry name" value="Homeodomain-like"/>
    <property type="match status" value="2"/>
</dbReference>
<dbReference type="Pfam" id="PF02311">
    <property type="entry name" value="AraC_binding"/>
    <property type="match status" value="1"/>
</dbReference>
<dbReference type="PANTHER" id="PTHR43280">
    <property type="entry name" value="ARAC-FAMILY TRANSCRIPTIONAL REGULATOR"/>
    <property type="match status" value="1"/>
</dbReference>
<evidence type="ECO:0000256" key="3">
    <source>
        <dbReference type="ARBA" id="ARBA00023163"/>
    </source>
</evidence>
<feature type="domain" description="HTH araC/xylS-type" evidence="4">
    <location>
        <begin position="173"/>
        <end position="271"/>
    </location>
</feature>
<dbReference type="PROSITE" id="PS01124">
    <property type="entry name" value="HTH_ARAC_FAMILY_2"/>
    <property type="match status" value="1"/>
</dbReference>
<dbReference type="InterPro" id="IPR014710">
    <property type="entry name" value="RmlC-like_jellyroll"/>
</dbReference>
<accession>A0A559KAG8</accession>
<dbReference type="InterPro" id="IPR009057">
    <property type="entry name" value="Homeodomain-like_sf"/>
</dbReference>
<sequence>MIGDDEFSIQYMYKKGYSTMAEPHFHPFYEIYYLMQGERIYFINGKVYTAERGDLIVINPHDVHLTTSTEVPEFERILINFKHEFVHGSSPPPEQAWLPFAQGSSLIRFPMKDQAVNEQLIKEMLAECKGQQEGYKDYVRLLLSQLLLRIHRQSLQGNHEPERYAHPMHKKITEIATFLNDHYQDDVTLEQISKQFYISPSYLSRVFKKITGFHFREYLQIVRVKEAQKQLRETKDKIVTIAEQTGFGHVSHFNTTFKKIVGVSPLRYRKQMNMER</sequence>
<evidence type="ECO:0000313" key="6">
    <source>
        <dbReference type="Proteomes" id="UP000317036"/>
    </source>
</evidence>
<dbReference type="InterPro" id="IPR037923">
    <property type="entry name" value="HTH-like"/>
</dbReference>
<keyword evidence="6" id="KW-1185">Reference proteome</keyword>
<dbReference type="InterPro" id="IPR018060">
    <property type="entry name" value="HTH_AraC"/>
</dbReference>
<dbReference type="Proteomes" id="UP000317036">
    <property type="component" value="Unassembled WGS sequence"/>
</dbReference>
<dbReference type="AlphaFoldDB" id="A0A559KAG8"/>
<reference evidence="5 6" key="1">
    <citation type="submission" date="2019-07" db="EMBL/GenBank/DDBJ databases">
        <authorList>
            <person name="Kim J."/>
        </authorList>
    </citation>
    <scope>NUCLEOTIDE SEQUENCE [LARGE SCALE GENOMIC DNA]</scope>
    <source>
        <strain evidence="5 6">JC52</strain>
    </source>
</reference>
<evidence type="ECO:0000259" key="4">
    <source>
        <dbReference type="PROSITE" id="PS01124"/>
    </source>
</evidence>
<dbReference type="SUPFAM" id="SSF46689">
    <property type="entry name" value="Homeodomain-like"/>
    <property type="match status" value="2"/>
</dbReference>
<keyword evidence="2" id="KW-0238">DNA-binding</keyword>
<organism evidence="5 6">
    <name type="scientific">Paenibacillus cremeus</name>
    <dbReference type="NCBI Taxonomy" id="2163881"/>
    <lineage>
        <taxon>Bacteria</taxon>
        <taxon>Bacillati</taxon>
        <taxon>Bacillota</taxon>
        <taxon>Bacilli</taxon>
        <taxon>Bacillales</taxon>
        <taxon>Paenibacillaceae</taxon>
        <taxon>Paenibacillus</taxon>
    </lineage>
</organism>
<dbReference type="PROSITE" id="PS00041">
    <property type="entry name" value="HTH_ARAC_FAMILY_1"/>
    <property type="match status" value="1"/>
</dbReference>
<evidence type="ECO:0000256" key="2">
    <source>
        <dbReference type="ARBA" id="ARBA00023125"/>
    </source>
</evidence>
<keyword evidence="3" id="KW-0804">Transcription</keyword>
<evidence type="ECO:0000313" key="5">
    <source>
        <dbReference type="EMBL" id="TVY09131.1"/>
    </source>
</evidence>
<name>A0A559KAG8_9BACL</name>
<dbReference type="Pfam" id="PF12833">
    <property type="entry name" value="HTH_18"/>
    <property type="match status" value="1"/>
</dbReference>
<evidence type="ECO:0000256" key="1">
    <source>
        <dbReference type="ARBA" id="ARBA00023015"/>
    </source>
</evidence>
<dbReference type="SUPFAM" id="SSF51215">
    <property type="entry name" value="Regulatory protein AraC"/>
    <property type="match status" value="1"/>
</dbReference>
<dbReference type="OrthoDB" id="506156at2"/>
<proteinExistence type="predicted"/>
<dbReference type="EMBL" id="VNJI01000017">
    <property type="protein sequence ID" value="TVY09131.1"/>
    <property type="molecule type" value="Genomic_DNA"/>
</dbReference>
<dbReference type="GO" id="GO:0003700">
    <property type="term" value="F:DNA-binding transcription factor activity"/>
    <property type="evidence" value="ECO:0007669"/>
    <property type="project" value="InterPro"/>
</dbReference>
<gene>
    <name evidence="5" type="ORF">FPZ49_15080</name>
</gene>
<dbReference type="PANTHER" id="PTHR43280:SF34">
    <property type="entry name" value="ARAC-FAMILY TRANSCRIPTIONAL REGULATOR"/>
    <property type="match status" value="1"/>
</dbReference>
<dbReference type="InterPro" id="IPR018062">
    <property type="entry name" value="HTH_AraC-typ_CS"/>
</dbReference>
<dbReference type="Gene3D" id="2.60.120.10">
    <property type="entry name" value="Jelly Rolls"/>
    <property type="match status" value="1"/>
</dbReference>